<dbReference type="GO" id="GO:0016042">
    <property type="term" value="P:lipid catabolic process"/>
    <property type="evidence" value="ECO:0007669"/>
    <property type="project" value="UniProtKB-KW"/>
</dbReference>
<proteinExistence type="predicted"/>
<dbReference type="InterPro" id="IPR029058">
    <property type="entry name" value="AB_hydrolase_fold"/>
</dbReference>
<sequence>MVSFWYPAAAGPGGAEPAPHMEPAAAVHFGGEDGMAALNYRVPPGSTDWRETRSHARPGARVLPGGPRPVVLWSSGVGDPRAWGTGLVEELASRGYVVVTVDHTYEASEVRFPDGTLVASLLPALMKQEKPDLAALTRLTMEARVGDATFVLDRLHALRHGGRTAAERALPRGLAEALDLSRTGMAGHSGGGFTAAQVLRDDRRLVTGINLDGQMHFPARADGTGVVLGEVAEKGLDRPFLLVGSAADVADNRPSWDALVRHSRGHVRRLIVHDTAHGAFTDAAALLPPLAERGTVPRETVTDLLGALPAERSIAITRGLVTAFLDRRLRDRDARPGDVPTGPFPEVERA</sequence>
<organism evidence="4 5">
    <name type="scientific">Streptomyces mobaraensis</name>
    <name type="common">Streptoverticillium mobaraense</name>
    <dbReference type="NCBI Taxonomy" id="35621"/>
    <lineage>
        <taxon>Bacteria</taxon>
        <taxon>Bacillati</taxon>
        <taxon>Actinomycetota</taxon>
        <taxon>Actinomycetes</taxon>
        <taxon>Kitasatosporales</taxon>
        <taxon>Streptomycetaceae</taxon>
        <taxon>Streptomyces</taxon>
    </lineage>
</organism>
<keyword evidence="1" id="KW-0378">Hydrolase</keyword>
<keyword evidence="3" id="KW-0443">Lipid metabolism</keyword>
<dbReference type="GO" id="GO:0003847">
    <property type="term" value="F:1-alkyl-2-acetylglycerophosphocholine esterase activity"/>
    <property type="evidence" value="ECO:0007669"/>
    <property type="project" value="TreeGrafter"/>
</dbReference>
<dbReference type="EMBL" id="VOKX01000027">
    <property type="protein sequence ID" value="KAB7844988.1"/>
    <property type="molecule type" value="Genomic_DNA"/>
</dbReference>
<gene>
    <name evidence="4" type="ORF">FRZ00_14830</name>
</gene>
<evidence type="ECO:0000256" key="3">
    <source>
        <dbReference type="ARBA" id="ARBA00023098"/>
    </source>
</evidence>
<evidence type="ECO:0000256" key="1">
    <source>
        <dbReference type="ARBA" id="ARBA00022801"/>
    </source>
</evidence>
<dbReference type="PANTHER" id="PTHR10272">
    <property type="entry name" value="PLATELET-ACTIVATING FACTOR ACETYLHYDROLASE"/>
    <property type="match status" value="1"/>
</dbReference>
<evidence type="ECO:0000313" key="4">
    <source>
        <dbReference type="EMBL" id="KAB7844988.1"/>
    </source>
</evidence>
<dbReference type="Gene3D" id="3.40.50.1820">
    <property type="entry name" value="alpha/beta hydrolase"/>
    <property type="match status" value="1"/>
</dbReference>
<keyword evidence="5" id="KW-1185">Reference proteome</keyword>
<evidence type="ECO:0000313" key="5">
    <source>
        <dbReference type="Proteomes" id="UP000327000"/>
    </source>
</evidence>
<accession>A0A5N5W997</accession>
<dbReference type="SUPFAM" id="SSF53474">
    <property type="entry name" value="alpha/beta-Hydrolases"/>
    <property type="match status" value="1"/>
</dbReference>
<comment type="caution">
    <text evidence="4">The sequence shown here is derived from an EMBL/GenBank/DDBJ whole genome shotgun (WGS) entry which is preliminary data.</text>
</comment>
<evidence type="ECO:0000256" key="2">
    <source>
        <dbReference type="ARBA" id="ARBA00022963"/>
    </source>
</evidence>
<protein>
    <submittedName>
        <fullName evidence="4">Esterase</fullName>
    </submittedName>
</protein>
<dbReference type="AlphaFoldDB" id="A0A5N5W997"/>
<dbReference type="PANTHER" id="PTHR10272:SF0">
    <property type="entry name" value="PLATELET-ACTIVATING FACTOR ACETYLHYDROLASE"/>
    <property type="match status" value="1"/>
</dbReference>
<dbReference type="Proteomes" id="UP000327000">
    <property type="component" value="Unassembled WGS sequence"/>
</dbReference>
<reference evidence="4 5" key="1">
    <citation type="journal article" date="2019" name="Microb. Cell Fact.">
        <title>Exploring novel herbicidin analogues by transcriptional regulator overexpression and MS/MS molecular networking.</title>
        <authorList>
            <person name="Shi Y."/>
            <person name="Gu R."/>
            <person name="Li Y."/>
            <person name="Wang X."/>
            <person name="Ren W."/>
            <person name="Li X."/>
            <person name="Wang L."/>
            <person name="Xie Y."/>
            <person name="Hong B."/>
        </authorList>
    </citation>
    <scope>NUCLEOTIDE SEQUENCE [LARGE SCALE GENOMIC DNA]</scope>
    <source>
        <strain evidence="4 5">US-43</strain>
    </source>
</reference>
<dbReference type="Pfam" id="PF03403">
    <property type="entry name" value="PAF-AH_p_II"/>
    <property type="match status" value="1"/>
</dbReference>
<dbReference type="OrthoDB" id="569821at2"/>
<keyword evidence="2" id="KW-0442">Lipid degradation</keyword>
<name>A0A5N5W997_STRMB</name>